<dbReference type="Gene3D" id="1.25.40.10">
    <property type="entry name" value="Tetratricopeptide repeat domain"/>
    <property type="match status" value="1"/>
</dbReference>
<reference evidence="1 2" key="1">
    <citation type="submission" date="2023-07" db="EMBL/GenBank/DDBJ databases">
        <title>Sequencing the genomes of 1000 actinobacteria strains.</title>
        <authorList>
            <person name="Klenk H.-P."/>
        </authorList>
    </citation>
    <scope>NUCLEOTIDE SEQUENCE [LARGE SCALE GENOMIC DNA]</scope>
    <source>
        <strain evidence="1 2">GD13</strain>
    </source>
</reference>
<dbReference type="SUPFAM" id="SSF48452">
    <property type="entry name" value="TPR-like"/>
    <property type="match status" value="1"/>
</dbReference>
<evidence type="ECO:0000313" key="2">
    <source>
        <dbReference type="Proteomes" id="UP001240447"/>
    </source>
</evidence>
<dbReference type="InterPro" id="IPR011990">
    <property type="entry name" value="TPR-like_helical_dom_sf"/>
</dbReference>
<name>A0ABT9NMA7_9ACTN</name>
<evidence type="ECO:0000313" key="1">
    <source>
        <dbReference type="EMBL" id="MDP9821556.1"/>
    </source>
</evidence>
<proteinExistence type="predicted"/>
<dbReference type="EMBL" id="JAUSQM010000001">
    <property type="protein sequence ID" value="MDP9821556.1"/>
    <property type="molecule type" value="Genomic_DNA"/>
</dbReference>
<sequence>MRLLGNEPYEALRRAESVALSDPIGALPLAAAAEQALAGTHHEDVVGRLALLRARAHTVRGEHFPALAQIRLAHREWIAEGHPERGTLAQLAAHEPFLALSEFDMVVDSARRIFSEMASADLGPDGDQQLISWHAEAHLAIGRAFDGKGETRPAMRHFDVAANLFQVLGDPTGVAQTHAARGHTLLTLNMAHRAVEELLAAYKHFHSARLELPAHRTLVHLGRALLSQGRVSAAISLLQRTRIQLVLLGARGDVAESSWR</sequence>
<evidence type="ECO:0008006" key="3">
    <source>
        <dbReference type="Google" id="ProtNLM"/>
    </source>
</evidence>
<comment type="caution">
    <text evidence="1">The sequence shown here is derived from an EMBL/GenBank/DDBJ whole genome shotgun (WGS) entry which is preliminary data.</text>
</comment>
<gene>
    <name evidence="1" type="ORF">J2S59_001365</name>
</gene>
<keyword evidence="2" id="KW-1185">Reference proteome</keyword>
<accession>A0ABT9NMA7</accession>
<protein>
    <recommendedName>
        <fullName evidence="3">Tetratricopeptide repeat protein</fullName>
    </recommendedName>
</protein>
<dbReference type="Proteomes" id="UP001240447">
    <property type="component" value="Unassembled WGS sequence"/>
</dbReference>
<dbReference type="RefSeq" id="WP_068123871.1">
    <property type="nucleotide sequence ID" value="NZ_CCXJ01000670.1"/>
</dbReference>
<organism evidence="1 2">
    <name type="scientific">Nocardioides massiliensis</name>
    <dbReference type="NCBI Taxonomy" id="1325935"/>
    <lineage>
        <taxon>Bacteria</taxon>
        <taxon>Bacillati</taxon>
        <taxon>Actinomycetota</taxon>
        <taxon>Actinomycetes</taxon>
        <taxon>Propionibacteriales</taxon>
        <taxon>Nocardioidaceae</taxon>
        <taxon>Nocardioides</taxon>
    </lineage>
</organism>